<dbReference type="AlphaFoldDB" id="X7ED19"/>
<dbReference type="Proteomes" id="UP000022447">
    <property type="component" value="Unassembled WGS sequence"/>
</dbReference>
<protein>
    <submittedName>
        <fullName evidence="1">Uncharacterized protein</fullName>
    </submittedName>
</protein>
<dbReference type="OrthoDB" id="7866873at2"/>
<name>X7ED19_9RHOB</name>
<dbReference type="EMBL" id="JALZ01000018">
    <property type="protein sequence ID" value="ETX13775.1"/>
    <property type="molecule type" value="Genomic_DNA"/>
</dbReference>
<gene>
    <name evidence="1" type="ORF">OCH239_06815</name>
</gene>
<evidence type="ECO:0000313" key="2">
    <source>
        <dbReference type="Proteomes" id="UP000022447"/>
    </source>
</evidence>
<accession>X7ED19</accession>
<evidence type="ECO:0000313" key="1">
    <source>
        <dbReference type="EMBL" id="ETX13775.1"/>
    </source>
</evidence>
<keyword evidence="2" id="KW-1185">Reference proteome</keyword>
<comment type="caution">
    <text evidence="1">The sequence shown here is derived from an EMBL/GenBank/DDBJ whole genome shotgun (WGS) entry which is preliminary data.</text>
</comment>
<dbReference type="RefSeq" id="WP_037264282.1">
    <property type="nucleotide sequence ID" value="NZ_JALZ01000018.1"/>
</dbReference>
<sequence>MSQSPTLPARRETETRLQLARVLRPLLDAATDWTGLASALAARGYCVSFADGRLMLWDTVADAPVCLGSDIECPLSSLVPRLGRPRLRLGRDGRSAALV</sequence>
<dbReference type="eggNOG" id="ENOG5032YP9">
    <property type="taxonomic scope" value="Bacteria"/>
</dbReference>
<reference evidence="1 2" key="1">
    <citation type="submission" date="2014-01" db="EMBL/GenBank/DDBJ databases">
        <title>Roseivivax halodurans JCM 10272 Genome Sequencing.</title>
        <authorList>
            <person name="Lai Q."/>
            <person name="Li G."/>
            <person name="Shao Z."/>
        </authorList>
    </citation>
    <scope>NUCLEOTIDE SEQUENCE [LARGE SCALE GENOMIC DNA]</scope>
    <source>
        <strain evidence="1 2">JCM 10272</strain>
    </source>
</reference>
<proteinExistence type="predicted"/>
<organism evidence="1 2">
    <name type="scientific">Roseivivax halodurans JCM 10272</name>
    <dbReference type="NCBI Taxonomy" id="1449350"/>
    <lineage>
        <taxon>Bacteria</taxon>
        <taxon>Pseudomonadati</taxon>
        <taxon>Pseudomonadota</taxon>
        <taxon>Alphaproteobacteria</taxon>
        <taxon>Rhodobacterales</taxon>
        <taxon>Roseobacteraceae</taxon>
        <taxon>Roseivivax</taxon>
    </lineage>
</organism>